<proteinExistence type="predicted"/>
<keyword evidence="3" id="KW-1185">Reference proteome</keyword>
<dbReference type="SUPFAM" id="SSF56112">
    <property type="entry name" value="Protein kinase-like (PK-like)"/>
    <property type="match status" value="1"/>
</dbReference>
<sequence>MGPLVDRCDGDLEAYLAQAKNSTRPIERELLVWNLVLQVFVALEAIHEGPGTEPNWRPLVHGDIKQANIFYKDISSSPFPRIVVGDWGDAGYTFESVSGESFLQLKYPGIDLMEEECCLYDVRCLGN</sequence>
<evidence type="ECO:0000313" key="2">
    <source>
        <dbReference type="EMBL" id="KAF2670787.1"/>
    </source>
</evidence>
<organism evidence="2 3">
    <name type="scientific">Microthyrium microscopicum</name>
    <dbReference type="NCBI Taxonomy" id="703497"/>
    <lineage>
        <taxon>Eukaryota</taxon>
        <taxon>Fungi</taxon>
        <taxon>Dikarya</taxon>
        <taxon>Ascomycota</taxon>
        <taxon>Pezizomycotina</taxon>
        <taxon>Dothideomycetes</taxon>
        <taxon>Dothideomycetes incertae sedis</taxon>
        <taxon>Microthyriales</taxon>
        <taxon>Microthyriaceae</taxon>
        <taxon>Microthyrium</taxon>
    </lineage>
</organism>
<protein>
    <recommendedName>
        <fullName evidence="1">Protein kinase domain-containing protein</fullName>
    </recommendedName>
</protein>
<evidence type="ECO:0000259" key="1">
    <source>
        <dbReference type="PROSITE" id="PS50011"/>
    </source>
</evidence>
<dbReference type="PROSITE" id="PS00108">
    <property type="entry name" value="PROTEIN_KINASE_ST"/>
    <property type="match status" value="1"/>
</dbReference>
<accession>A0A6A6UH66</accession>
<dbReference type="EMBL" id="MU004233">
    <property type="protein sequence ID" value="KAF2670787.1"/>
    <property type="molecule type" value="Genomic_DNA"/>
</dbReference>
<feature type="domain" description="Protein kinase" evidence="1">
    <location>
        <begin position="1"/>
        <end position="127"/>
    </location>
</feature>
<dbReference type="GO" id="GO:0005524">
    <property type="term" value="F:ATP binding"/>
    <property type="evidence" value="ECO:0007669"/>
    <property type="project" value="InterPro"/>
</dbReference>
<gene>
    <name evidence="2" type="ORF">BT63DRAFT_453153</name>
</gene>
<dbReference type="Gene3D" id="1.10.510.10">
    <property type="entry name" value="Transferase(Phosphotransferase) domain 1"/>
    <property type="match status" value="1"/>
</dbReference>
<dbReference type="PROSITE" id="PS50011">
    <property type="entry name" value="PROTEIN_KINASE_DOM"/>
    <property type="match status" value="1"/>
</dbReference>
<dbReference type="InterPro" id="IPR011009">
    <property type="entry name" value="Kinase-like_dom_sf"/>
</dbReference>
<reference evidence="2" key="1">
    <citation type="journal article" date="2020" name="Stud. Mycol.">
        <title>101 Dothideomycetes genomes: a test case for predicting lifestyles and emergence of pathogens.</title>
        <authorList>
            <person name="Haridas S."/>
            <person name="Albert R."/>
            <person name="Binder M."/>
            <person name="Bloem J."/>
            <person name="Labutti K."/>
            <person name="Salamov A."/>
            <person name="Andreopoulos B."/>
            <person name="Baker S."/>
            <person name="Barry K."/>
            <person name="Bills G."/>
            <person name="Bluhm B."/>
            <person name="Cannon C."/>
            <person name="Castanera R."/>
            <person name="Culley D."/>
            <person name="Daum C."/>
            <person name="Ezra D."/>
            <person name="Gonzalez J."/>
            <person name="Henrissat B."/>
            <person name="Kuo A."/>
            <person name="Liang C."/>
            <person name="Lipzen A."/>
            <person name="Lutzoni F."/>
            <person name="Magnuson J."/>
            <person name="Mondo S."/>
            <person name="Nolan M."/>
            <person name="Ohm R."/>
            <person name="Pangilinan J."/>
            <person name="Park H.-J."/>
            <person name="Ramirez L."/>
            <person name="Alfaro M."/>
            <person name="Sun H."/>
            <person name="Tritt A."/>
            <person name="Yoshinaga Y."/>
            <person name="Zwiers L.-H."/>
            <person name="Turgeon B."/>
            <person name="Goodwin S."/>
            <person name="Spatafora J."/>
            <person name="Crous P."/>
            <person name="Grigoriev I."/>
        </authorList>
    </citation>
    <scope>NUCLEOTIDE SEQUENCE</scope>
    <source>
        <strain evidence="2">CBS 115976</strain>
    </source>
</reference>
<dbReference type="AlphaFoldDB" id="A0A6A6UH66"/>
<dbReference type="GO" id="GO:0004672">
    <property type="term" value="F:protein kinase activity"/>
    <property type="evidence" value="ECO:0007669"/>
    <property type="project" value="InterPro"/>
</dbReference>
<dbReference type="InterPro" id="IPR008271">
    <property type="entry name" value="Ser/Thr_kinase_AS"/>
</dbReference>
<dbReference type="Proteomes" id="UP000799302">
    <property type="component" value="Unassembled WGS sequence"/>
</dbReference>
<dbReference type="OrthoDB" id="3673723at2759"/>
<dbReference type="InterPro" id="IPR000719">
    <property type="entry name" value="Prot_kinase_dom"/>
</dbReference>
<evidence type="ECO:0000313" key="3">
    <source>
        <dbReference type="Proteomes" id="UP000799302"/>
    </source>
</evidence>
<name>A0A6A6UH66_9PEZI</name>